<evidence type="ECO:0000256" key="1">
    <source>
        <dbReference type="ARBA" id="ARBA00038242"/>
    </source>
</evidence>
<dbReference type="AlphaFoldDB" id="A0A2P5F9K2"/>
<gene>
    <name evidence="3" type="ORF">TorRG33x02_097180</name>
</gene>
<evidence type="ECO:0000313" key="3">
    <source>
        <dbReference type="EMBL" id="PON94471.1"/>
    </source>
</evidence>
<comment type="caution">
    <text evidence="3">The sequence shown here is derived from an EMBL/GenBank/DDBJ whole genome shotgun (WGS) entry which is preliminary data.</text>
</comment>
<dbReference type="GO" id="GO:0006952">
    <property type="term" value="P:defense response"/>
    <property type="evidence" value="ECO:0007669"/>
    <property type="project" value="InterPro"/>
</dbReference>
<dbReference type="PANTHER" id="PTHR31338:SF16">
    <property type="entry name" value="POLYKETIDE CYCLASE_DEHYDRASE AND LIPID TRANSPORT SUPERFAMILY PROTEIN"/>
    <property type="match status" value="1"/>
</dbReference>
<proteinExistence type="inferred from homology"/>
<dbReference type="InterPro" id="IPR000916">
    <property type="entry name" value="Bet_v_I/MLP"/>
</dbReference>
<dbReference type="InterPro" id="IPR052006">
    <property type="entry name" value="MLP-like"/>
</dbReference>
<feature type="domain" description="Bet v I/Major latex protein" evidence="2">
    <location>
        <begin position="13"/>
        <end position="63"/>
    </location>
</feature>
<dbReference type="InterPro" id="IPR023393">
    <property type="entry name" value="START-like_dom_sf"/>
</dbReference>
<dbReference type="Gene3D" id="3.30.530.20">
    <property type="match status" value="1"/>
</dbReference>
<accession>A0A2P5F9K2</accession>
<evidence type="ECO:0000259" key="2">
    <source>
        <dbReference type="Pfam" id="PF00407"/>
    </source>
</evidence>
<dbReference type="PANTHER" id="PTHR31338">
    <property type="entry name" value="POLYKETIDE CYCLASE/DEHYDRASE AND LIPID TRANSPORT SUPERFAMILY PROTEIN"/>
    <property type="match status" value="1"/>
</dbReference>
<keyword evidence="4" id="KW-1185">Reference proteome</keyword>
<dbReference type="Pfam" id="PF00407">
    <property type="entry name" value="Bet_v_1"/>
    <property type="match status" value="1"/>
</dbReference>
<evidence type="ECO:0000313" key="4">
    <source>
        <dbReference type="Proteomes" id="UP000237000"/>
    </source>
</evidence>
<name>A0A2P5F9K2_TREOI</name>
<dbReference type="OrthoDB" id="1072116at2759"/>
<organism evidence="3 4">
    <name type="scientific">Trema orientale</name>
    <name type="common">Charcoal tree</name>
    <name type="synonym">Celtis orientalis</name>
    <dbReference type="NCBI Taxonomy" id="63057"/>
    <lineage>
        <taxon>Eukaryota</taxon>
        <taxon>Viridiplantae</taxon>
        <taxon>Streptophyta</taxon>
        <taxon>Embryophyta</taxon>
        <taxon>Tracheophyta</taxon>
        <taxon>Spermatophyta</taxon>
        <taxon>Magnoliopsida</taxon>
        <taxon>eudicotyledons</taxon>
        <taxon>Gunneridae</taxon>
        <taxon>Pentapetalae</taxon>
        <taxon>rosids</taxon>
        <taxon>fabids</taxon>
        <taxon>Rosales</taxon>
        <taxon>Cannabaceae</taxon>
        <taxon>Trema</taxon>
    </lineage>
</organism>
<reference evidence="4" key="1">
    <citation type="submission" date="2016-06" db="EMBL/GenBank/DDBJ databases">
        <title>Parallel loss of symbiosis genes in relatives of nitrogen-fixing non-legume Parasponia.</title>
        <authorList>
            <person name="Van Velzen R."/>
            <person name="Holmer R."/>
            <person name="Bu F."/>
            <person name="Rutten L."/>
            <person name="Van Zeijl A."/>
            <person name="Liu W."/>
            <person name="Santuari L."/>
            <person name="Cao Q."/>
            <person name="Sharma T."/>
            <person name="Shen D."/>
            <person name="Roswanjaya Y."/>
            <person name="Wardhani T."/>
            <person name="Kalhor M.S."/>
            <person name="Jansen J."/>
            <person name="Van den Hoogen J."/>
            <person name="Gungor B."/>
            <person name="Hartog M."/>
            <person name="Hontelez J."/>
            <person name="Verver J."/>
            <person name="Yang W.-C."/>
            <person name="Schijlen E."/>
            <person name="Repin R."/>
            <person name="Schilthuizen M."/>
            <person name="Schranz E."/>
            <person name="Heidstra R."/>
            <person name="Miyata K."/>
            <person name="Fedorova E."/>
            <person name="Kohlen W."/>
            <person name="Bisseling T."/>
            <person name="Smit S."/>
            <person name="Geurts R."/>
        </authorList>
    </citation>
    <scope>NUCLEOTIDE SEQUENCE [LARGE SCALE GENOMIC DNA]</scope>
    <source>
        <strain evidence="4">cv. RG33-2</strain>
    </source>
</reference>
<comment type="similarity">
    <text evidence="1">Belongs to the MLP family.</text>
</comment>
<sequence>MPAPTGYTTLLCMKFEFTDGNVEELKEKIETDEANKTITLTALEGHILNLYKTYKINWQNLVSSDYHFLTTVNIRHCPALDPALL</sequence>
<dbReference type="InParanoid" id="A0A2P5F9K2"/>
<dbReference type="Proteomes" id="UP000237000">
    <property type="component" value="Unassembled WGS sequence"/>
</dbReference>
<dbReference type="SUPFAM" id="SSF55961">
    <property type="entry name" value="Bet v1-like"/>
    <property type="match status" value="1"/>
</dbReference>
<dbReference type="EMBL" id="JXTC01000051">
    <property type="protein sequence ID" value="PON94471.1"/>
    <property type="molecule type" value="Genomic_DNA"/>
</dbReference>
<protein>
    <submittedName>
        <fullName evidence="3">Bet v I/Major latex protein</fullName>
    </submittedName>
</protein>